<dbReference type="InterPro" id="IPR023271">
    <property type="entry name" value="Aquaporin-like"/>
</dbReference>
<gene>
    <name evidence="8" type="ORF">ElyMa_005222300</name>
</gene>
<keyword evidence="9" id="KW-1185">Reference proteome</keyword>
<evidence type="ECO:0000313" key="8">
    <source>
        <dbReference type="EMBL" id="GFS26668.1"/>
    </source>
</evidence>
<dbReference type="GO" id="GO:0005886">
    <property type="term" value="C:plasma membrane"/>
    <property type="evidence" value="ECO:0007669"/>
    <property type="project" value="TreeGrafter"/>
</dbReference>
<evidence type="ECO:0000256" key="2">
    <source>
        <dbReference type="ARBA" id="ARBA00006175"/>
    </source>
</evidence>
<dbReference type="Proteomes" id="UP000762676">
    <property type="component" value="Unassembled WGS sequence"/>
</dbReference>
<dbReference type="InterPro" id="IPR050363">
    <property type="entry name" value="MIP/Aquaporin"/>
</dbReference>
<dbReference type="PANTHER" id="PTHR43829">
    <property type="entry name" value="AQUAPORIN OR AQUAGLYCEROPORIN RELATED"/>
    <property type="match status" value="1"/>
</dbReference>
<dbReference type="InterPro" id="IPR000425">
    <property type="entry name" value="MIP"/>
</dbReference>
<dbReference type="GO" id="GO:0015254">
    <property type="term" value="F:glycerol channel activity"/>
    <property type="evidence" value="ECO:0007669"/>
    <property type="project" value="TreeGrafter"/>
</dbReference>
<name>A0AAV4JXE9_9GAST</name>
<evidence type="ECO:0000256" key="3">
    <source>
        <dbReference type="ARBA" id="ARBA00022448"/>
    </source>
</evidence>
<evidence type="ECO:0000256" key="4">
    <source>
        <dbReference type="ARBA" id="ARBA00022692"/>
    </source>
</evidence>
<dbReference type="GO" id="GO:0015250">
    <property type="term" value="F:water channel activity"/>
    <property type="evidence" value="ECO:0007669"/>
    <property type="project" value="TreeGrafter"/>
</dbReference>
<dbReference type="SUPFAM" id="SSF81338">
    <property type="entry name" value="Aquaporin-like"/>
    <property type="match status" value="1"/>
</dbReference>
<keyword evidence="6 7" id="KW-0472">Membrane</keyword>
<dbReference type="Gene3D" id="1.20.1080.10">
    <property type="entry name" value="Glycerol uptake facilitator protein"/>
    <property type="match status" value="1"/>
</dbReference>
<comment type="caution">
    <text evidence="8">The sequence shown here is derived from an EMBL/GenBank/DDBJ whole genome shotgun (WGS) entry which is preliminary data.</text>
</comment>
<protein>
    <submittedName>
        <fullName evidence="8">Aquaporin-9</fullName>
    </submittedName>
</protein>
<evidence type="ECO:0000256" key="7">
    <source>
        <dbReference type="SAM" id="Phobius"/>
    </source>
</evidence>
<dbReference type="EMBL" id="BMAT01010427">
    <property type="protein sequence ID" value="GFS26668.1"/>
    <property type="molecule type" value="Genomic_DNA"/>
</dbReference>
<accession>A0AAV4JXE9</accession>
<reference evidence="8 9" key="1">
    <citation type="journal article" date="2021" name="Elife">
        <title>Chloroplast acquisition without the gene transfer in kleptoplastic sea slugs, Plakobranchus ocellatus.</title>
        <authorList>
            <person name="Maeda T."/>
            <person name="Takahashi S."/>
            <person name="Yoshida T."/>
            <person name="Shimamura S."/>
            <person name="Takaki Y."/>
            <person name="Nagai Y."/>
            <person name="Toyoda A."/>
            <person name="Suzuki Y."/>
            <person name="Arimoto A."/>
            <person name="Ishii H."/>
            <person name="Satoh N."/>
            <person name="Nishiyama T."/>
            <person name="Hasebe M."/>
            <person name="Maruyama T."/>
            <person name="Minagawa J."/>
            <person name="Obokata J."/>
            <person name="Shigenobu S."/>
        </authorList>
    </citation>
    <scope>NUCLEOTIDE SEQUENCE [LARGE SCALE GENOMIC DNA]</scope>
</reference>
<evidence type="ECO:0000256" key="5">
    <source>
        <dbReference type="ARBA" id="ARBA00022989"/>
    </source>
</evidence>
<sequence>MLAFYMCGGVSGGCFNPAVSLALCLTGRRPWSMYPWHVVGQMVGAFIAATLAFSVYSGRYEQHFGIQYYVAALI</sequence>
<dbReference type="PANTHER" id="PTHR43829:SF9">
    <property type="entry name" value="AQUAPORIN-9"/>
    <property type="match status" value="1"/>
</dbReference>
<organism evidence="8 9">
    <name type="scientific">Elysia marginata</name>
    <dbReference type="NCBI Taxonomy" id="1093978"/>
    <lineage>
        <taxon>Eukaryota</taxon>
        <taxon>Metazoa</taxon>
        <taxon>Spiralia</taxon>
        <taxon>Lophotrochozoa</taxon>
        <taxon>Mollusca</taxon>
        <taxon>Gastropoda</taxon>
        <taxon>Heterobranchia</taxon>
        <taxon>Euthyneura</taxon>
        <taxon>Panpulmonata</taxon>
        <taxon>Sacoglossa</taxon>
        <taxon>Placobranchoidea</taxon>
        <taxon>Plakobranchidae</taxon>
        <taxon>Elysia</taxon>
    </lineage>
</organism>
<evidence type="ECO:0000256" key="6">
    <source>
        <dbReference type="ARBA" id="ARBA00023136"/>
    </source>
</evidence>
<keyword evidence="5 7" id="KW-1133">Transmembrane helix</keyword>
<dbReference type="AlphaFoldDB" id="A0AAV4JXE9"/>
<keyword evidence="3" id="KW-0813">Transport</keyword>
<keyword evidence="4 7" id="KW-0812">Transmembrane</keyword>
<proteinExistence type="inferred from homology"/>
<dbReference type="Pfam" id="PF00230">
    <property type="entry name" value="MIP"/>
    <property type="match status" value="1"/>
</dbReference>
<evidence type="ECO:0000313" key="9">
    <source>
        <dbReference type="Proteomes" id="UP000762676"/>
    </source>
</evidence>
<evidence type="ECO:0000256" key="1">
    <source>
        <dbReference type="ARBA" id="ARBA00004141"/>
    </source>
</evidence>
<comment type="similarity">
    <text evidence="2">Belongs to the MIP/aquaporin (TC 1.A.8) family.</text>
</comment>
<feature type="transmembrane region" description="Helical" evidence="7">
    <location>
        <begin position="38"/>
        <end position="56"/>
    </location>
</feature>
<comment type="subcellular location">
    <subcellularLocation>
        <location evidence="1">Membrane</location>
        <topology evidence="1">Multi-pass membrane protein</topology>
    </subcellularLocation>
</comment>